<dbReference type="CDD" id="cd07546">
    <property type="entry name" value="P-type_ATPase_Pb_Zn_Cd2-like"/>
    <property type="match status" value="1"/>
</dbReference>
<feature type="transmembrane region" description="Helical" evidence="14">
    <location>
        <begin position="658"/>
        <end position="683"/>
    </location>
</feature>
<evidence type="ECO:0000256" key="5">
    <source>
        <dbReference type="ARBA" id="ARBA00022692"/>
    </source>
</evidence>
<gene>
    <name evidence="16" type="ORF">B9K05_12415</name>
</gene>
<comment type="catalytic activity">
    <reaction evidence="13">
        <text>Zn(2+)(in) + ATP + H2O = Zn(2+)(out) + ADP + phosphate + H(+)</text>
        <dbReference type="Rhea" id="RHEA:20621"/>
        <dbReference type="ChEBI" id="CHEBI:15377"/>
        <dbReference type="ChEBI" id="CHEBI:15378"/>
        <dbReference type="ChEBI" id="CHEBI:29105"/>
        <dbReference type="ChEBI" id="CHEBI:30616"/>
        <dbReference type="ChEBI" id="CHEBI:43474"/>
        <dbReference type="ChEBI" id="CHEBI:456216"/>
        <dbReference type="EC" id="7.2.2.12"/>
    </reaction>
</comment>
<keyword evidence="6 14" id="KW-0479">Metal-binding</keyword>
<dbReference type="NCBIfam" id="TIGR01494">
    <property type="entry name" value="ATPase_P-type"/>
    <property type="match status" value="1"/>
</dbReference>
<evidence type="ECO:0000256" key="7">
    <source>
        <dbReference type="ARBA" id="ARBA00022741"/>
    </source>
</evidence>
<evidence type="ECO:0000259" key="15">
    <source>
        <dbReference type="PROSITE" id="PS50846"/>
    </source>
</evidence>
<dbReference type="PRINTS" id="PR00119">
    <property type="entry name" value="CATATPASE"/>
</dbReference>
<dbReference type="STRING" id="1231343.Absy_035_010"/>
<dbReference type="InterPro" id="IPR023298">
    <property type="entry name" value="ATPase_P-typ_TM_dom_sf"/>
</dbReference>
<keyword evidence="8 14" id="KW-0067">ATP-binding</keyword>
<dbReference type="SFLD" id="SFLDS00003">
    <property type="entry name" value="Haloacid_Dehalogenase"/>
    <property type="match status" value="1"/>
</dbReference>
<keyword evidence="7 14" id="KW-0547">Nucleotide-binding</keyword>
<evidence type="ECO:0000256" key="14">
    <source>
        <dbReference type="RuleBase" id="RU362081"/>
    </source>
</evidence>
<evidence type="ECO:0000256" key="1">
    <source>
        <dbReference type="ARBA" id="ARBA00004651"/>
    </source>
</evidence>
<dbReference type="SUPFAM" id="SSF81665">
    <property type="entry name" value="Calcium ATPase, transmembrane domain M"/>
    <property type="match status" value="1"/>
</dbReference>
<dbReference type="InterPro" id="IPR051014">
    <property type="entry name" value="Cation_Transport_ATPase_IB"/>
</dbReference>
<dbReference type="Gene3D" id="3.40.1110.10">
    <property type="entry name" value="Calcium-transporting ATPase, cytoplasmic domain N"/>
    <property type="match status" value="1"/>
</dbReference>
<dbReference type="InterPro" id="IPR008250">
    <property type="entry name" value="ATPase_P-typ_transduc_dom_A_sf"/>
</dbReference>
<dbReference type="GO" id="GO:0005886">
    <property type="term" value="C:plasma membrane"/>
    <property type="evidence" value="ECO:0007669"/>
    <property type="project" value="UniProtKB-SubCell"/>
</dbReference>
<dbReference type="InterPro" id="IPR036163">
    <property type="entry name" value="HMA_dom_sf"/>
</dbReference>
<evidence type="ECO:0000256" key="13">
    <source>
        <dbReference type="ARBA" id="ARBA00047308"/>
    </source>
</evidence>
<dbReference type="Gene3D" id="3.30.70.100">
    <property type="match status" value="1"/>
</dbReference>
<organism evidence="16 17">
    <name type="scientific">Acetobacter syzygii</name>
    <dbReference type="NCBI Taxonomy" id="146476"/>
    <lineage>
        <taxon>Bacteria</taxon>
        <taxon>Pseudomonadati</taxon>
        <taxon>Pseudomonadota</taxon>
        <taxon>Alphaproteobacteria</taxon>
        <taxon>Acetobacterales</taxon>
        <taxon>Acetobacteraceae</taxon>
        <taxon>Acetobacter</taxon>
    </lineage>
</organism>
<evidence type="ECO:0000313" key="17">
    <source>
        <dbReference type="Proteomes" id="UP000216033"/>
    </source>
</evidence>
<keyword evidence="9" id="KW-1278">Translocase</keyword>
<keyword evidence="17" id="KW-1185">Reference proteome</keyword>
<proteinExistence type="inferred from homology"/>
<keyword evidence="3 14" id="KW-1003">Cell membrane</keyword>
<feature type="transmembrane region" description="Helical" evidence="14">
    <location>
        <begin position="150"/>
        <end position="167"/>
    </location>
</feature>
<dbReference type="InterPro" id="IPR017969">
    <property type="entry name" value="Heavy-metal-associated_CS"/>
</dbReference>
<evidence type="ECO:0000256" key="9">
    <source>
        <dbReference type="ARBA" id="ARBA00022967"/>
    </source>
</evidence>
<dbReference type="SUPFAM" id="SSF81653">
    <property type="entry name" value="Calcium ATPase, transduction domain A"/>
    <property type="match status" value="1"/>
</dbReference>
<keyword evidence="5 14" id="KW-0812">Transmembrane</keyword>
<comment type="similarity">
    <text evidence="2 14">Belongs to the cation transport ATPase (P-type) (TC 3.A.3) family. Type IB subfamily.</text>
</comment>
<dbReference type="InterPro" id="IPR023299">
    <property type="entry name" value="ATPase_P-typ_cyto_dom_N"/>
</dbReference>
<dbReference type="InterPro" id="IPR036412">
    <property type="entry name" value="HAD-like_sf"/>
</dbReference>
<comment type="caution">
    <text evidence="16">The sequence shown here is derived from an EMBL/GenBank/DDBJ whole genome shotgun (WGS) entry which is preliminary data.</text>
</comment>
<sequence length="712" mass="74220">MPDTHEWLVTGMDCPSCAAKIKGAVAQLPGIEAVEISVMSRKLRVTATSHATSPADIENQVKSLGYGIEAIAQAGGARTEADEHTTQTAAPWYRTGKGHLVLLTATLLVVAWGVALLLPDAGNWPFIVACLAGLIPVALRAFAAIRAGQPFSIEALMTIAATGALFIGATQEAALVVFLFAVGELLEGVAVSHARDGIRALSTLVPKTALREKNDMLEDVAAAELVPGDIVIVRPGDRIPADGTIISGTGGVDESPVTGESMPVTRGPGDPVFAGAINNETALRIQVTRAAADNTIARIIRLVEQAEDSRAPTQRFIDRFSRWYMPSIVVLSALVVAIPPLFFGQAWSVWVYRGLSLLLIGCPCALVISVPAAIASALYAGARHGLLMKGGAVIEATAAIKTVALDKTGTLTMGQPEVTDILCLDQHSTAEVLALAAAVEKASNHPLAQAIVRKAAGMALPPVQDSRAIAGKGVSAMLDGQIITIASPRHAMQDGALSSTAAAQATAMESEGKTVVVLYTGTALALIGLRDEPRQDAQETIRQLRSLGVTPIILTGDNQRTAAAIAAMLHTDYEAELLPEQKQQTIRELAARGPVMMVGDGINDAPALKQATVGVAIGSGTDVALETADAAILRNCITDIPALIRLARSTMGNIRQNVSIALGLKGVFLVTTIIGMTGLWLAIMADTGATVLVTLNALRLLRTKPAGLAQKN</sequence>
<dbReference type="SFLD" id="SFLDF00027">
    <property type="entry name" value="p-type_atpase"/>
    <property type="match status" value="1"/>
</dbReference>
<dbReference type="Pfam" id="PF00122">
    <property type="entry name" value="E1-E2_ATPase"/>
    <property type="match status" value="1"/>
</dbReference>
<dbReference type="GO" id="GO:0005524">
    <property type="term" value="F:ATP binding"/>
    <property type="evidence" value="ECO:0007669"/>
    <property type="project" value="UniProtKB-UniRule"/>
</dbReference>
<dbReference type="OrthoDB" id="9760802at2"/>
<dbReference type="InterPro" id="IPR006121">
    <property type="entry name" value="HMA_dom"/>
</dbReference>
<keyword evidence="4" id="KW-0597">Phosphoprotein</keyword>
<keyword evidence="11 14" id="KW-0472">Membrane</keyword>
<feature type="transmembrane region" description="Helical" evidence="14">
    <location>
        <begin position="173"/>
        <end position="191"/>
    </location>
</feature>
<feature type="domain" description="HMA" evidence="15">
    <location>
        <begin position="3"/>
        <end position="69"/>
    </location>
</feature>
<dbReference type="InterPro" id="IPR001757">
    <property type="entry name" value="P_typ_ATPase"/>
</dbReference>
<dbReference type="Pfam" id="PF00403">
    <property type="entry name" value="HMA"/>
    <property type="match status" value="1"/>
</dbReference>
<evidence type="ECO:0000313" key="16">
    <source>
        <dbReference type="EMBL" id="PAL20890.1"/>
    </source>
</evidence>
<dbReference type="EC" id="7.2.2.12" evidence="12"/>
<dbReference type="CDD" id="cd00371">
    <property type="entry name" value="HMA"/>
    <property type="match status" value="1"/>
</dbReference>
<dbReference type="PROSITE" id="PS50846">
    <property type="entry name" value="HMA_2"/>
    <property type="match status" value="1"/>
</dbReference>
<evidence type="ECO:0000256" key="12">
    <source>
        <dbReference type="ARBA" id="ARBA00039097"/>
    </source>
</evidence>
<dbReference type="NCBIfam" id="TIGR01511">
    <property type="entry name" value="ATPase-IB1_Cu"/>
    <property type="match status" value="1"/>
</dbReference>
<feature type="transmembrane region" description="Helical" evidence="14">
    <location>
        <begin position="100"/>
        <end position="118"/>
    </location>
</feature>
<dbReference type="SFLD" id="SFLDG00002">
    <property type="entry name" value="C1.7:_P-type_atpase_like"/>
    <property type="match status" value="1"/>
</dbReference>
<dbReference type="GO" id="GO:0015086">
    <property type="term" value="F:cadmium ion transmembrane transporter activity"/>
    <property type="evidence" value="ECO:0007669"/>
    <property type="project" value="TreeGrafter"/>
</dbReference>
<dbReference type="EMBL" id="NDFP01000017">
    <property type="protein sequence ID" value="PAL20890.1"/>
    <property type="molecule type" value="Genomic_DNA"/>
</dbReference>
<feature type="transmembrane region" description="Helical" evidence="14">
    <location>
        <begin position="355"/>
        <end position="380"/>
    </location>
</feature>
<keyword evidence="10 14" id="KW-1133">Transmembrane helix</keyword>
<dbReference type="SUPFAM" id="SSF55008">
    <property type="entry name" value="HMA, heavy metal-associated domain"/>
    <property type="match status" value="1"/>
</dbReference>
<evidence type="ECO:0000256" key="10">
    <source>
        <dbReference type="ARBA" id="ARBA00022989"/>
    </source>
</evidence>
<evidence type="ECO:0000256" key="8">
    <source>
        <dbReference type="ARBA" id="ARBA00022840"/>
    </source>
</evidence>
<dbReference type="PRINTS" id="PR00941">
    <property type="entry name" value="CDATPASE"/>
</dbReference>
<dbReference type="PROSITE" id="PS01047">
    <property type="entry name" value="HMA_1"/>
    <property type="match status" value="1"/>
</dbReference>
<evidence type="ECO:0000256" key="3">
    <source>
        <dbReference type="ARBA" id="ARBA00022475"/>
    </source>
</evidence>
<dbReference type="InterPro" id="IPR023214">
    <property type="entry name" value="HAD_sf"/>
</dbReference>
<comment type="subcellular location">
    <subcellularLocation>
        <location evidence="1">Cell membrane</location>
        <topology evidence="1">Multi-pass membrane protein</topology>
    </subcellularLocation>
</comment>
<dbReference type="SUPFAM" id="SSF56784">
    <property type="entry name" value="HAD-like"/>
    <property type="match status" value="1"/>
</dbReference>
<evidence type="ECO:0000256" key="11">
    <source>
        <dbReference type="ARBA" id="ARBA00023136"/>
    </source>
</evidence>
<feature type="transmembrane region" description="Helical" evidence="14">
    <location>
        <begin position="124"/>
        <end position="143"/>
    </location>
</feature>
<dbReference type="InterPro" id="IPR027256">
    <property type="entry name" value="P-typ_ATPase_IB"/>
</dbReference>
<dbReference type="InterPro" id="IPR044492">
    <property type="entry name" value="P_typ_ATPase_HD_dom"/>
</dbReference>
<dbReference type="NCBIfam" id="TIGR01525">
    <property type="entry name" value="ATPase-IB_hvy"/>
    <property type="match status" value="1"/>
</dbReference>
<dbReference type="InterPro" id="IPR018303">
    <property type="entry name" value="ATPase_P-typ_P_site"/>
</dbReference>
<accession>A0A270B7W9</accession>
<dbReference type="InterPro" id="IPR059000">
    <property type="entry name" value="ATPase_P-type_domA"/>
</dbReference>
<dbReference type="PANTHER" id="PTHR48085">
    <property type="entry name" value="CADMIUM/ZINC-TRANSPORTING ATPASE HMA2-RELATED"/>
    <property type="match status" value="1"/>
</dbReference>
<dbReference type="RefSeq" id="WP_095351906.1">
    <property type="nucleotide sequence ID" value="NZ_JABUNT010000017.1"/>
</dbReference>
<evidence type="ECO:0000256" key="2">
    <source>
        <dbReference type="ARBA" id="ARBA00006024"/>
    </source>
</evidence>
<dbReference type="PANTHER" id="PTHR48085:SF5">
    <property type="entry name" value="CADMIUM_ZINC-TRANSPORTING ATPASE HMA4-RELATED"/>
    <property type="match status" value="1"/>
</dbReference>
<dbReference type="FunFam" id="2.70.150.10:FF:000002">
    <property type="entry name" value="Copper-transporting ATPase 1, putative"/>
    <property type="match status" value="1"/>
</dbReference>
<dbReference type="GO" id="GO:0016887">
    <property type="term" value="F:ATP hydrolysis activity"/>
    <property type="evidence" value="ECO:0007669"/>
    <property type="project" value="InterPro"/>
</dbReference>
<dbReference type="Gene3D" id="2.70.150.10">
    <property type="entry name" value="Calcium-transporting ATPase, cytoplasmic transduction domain A"/>
    <property type="match status" value="1"/>
</dbReference>
<dbReference type="GO" id="GO:0016463">
    <property type="term" value="F:P-type zinc transporter activity"/>
    <property type="evidence" value="ECO:0007669"/>
    <property type="project" value="UniProtKB-EC"/>
</dbReference>
<evidence type="ECO:0000256" key="4">
    <source>
        <dbReference type="ARBA" id="ARBA00022553"/>
    </source>
</evidence>
<name>A0A270B7W9_9PROT</name>
<dbReference type="PROSITE" id="PS00154">
    <property type="entry name" value="ATPASE_E1_E2"/>
    <property type="match status" value="1"/>
</dbReference>
<dbReference type="AlphaFoldDB" id="A0A270B7W9"/>
<dbReference type="NCBIfam" id="TIGR01512">
    <property type="entry name" value="ATPase-IB2_Cd"/>
    <property type="match status" value="1"/>
</dbReference>
<dbReference type="GO" id="GO:0046872">
    <property type="term" value="F:metal ion binding"/>
    <property type="evidence" value="ECO:0007669"/>
    <property type="project" value="UniProtKB-KW"/>
</dbReference>
<reference evidence="16 17" key="1">
    <citation type="submission" date="2017-04" db="EMBL/GenBank/DDBJ databases">
        <title>Kefir bacterial isolates.</title>
        <authorList>
            <person name="Kim Y."/>
            <person name="Blasche S."/>
            <person name="Patil K.R."/>
        </authorList>
    </citation>
    <scope>NUCLEOTIDE SEQUENCE [LARGE SCALE GENOMIC DNA]</scope>
    <source>
        <strain evidence="16 17">KR-2</strain>
    </source>
</reference>
<evidence type="ECO:0000256" key="6">
    <source>
        <dbReference type="ARBA" id="ARBA00022723"/>
    </source>
</evidence>
<dbReference type="Pfam" id="PF00702">
    <property type="entry name" value="Hydrolase"/>
    <property type="match status" value="1"/>
</dbReference>
<dbReference type="Proteomes" id="UP000216033">
    <property type="component" value="Unassembled WGS sequence"/>
</dbReference>
<dbReference type="Gene3D" id="3.40.50.1000">
    <property type="entry name" value="HAD superfamily/HAD-like"/>
    <property type="match status" value="1"/>
</dbReference>
<protein>
    <recommendedName>
        <fullName evidence="12">P-type Zn(2+) transporter</fullName>
        <ecNumber evidence="12">7.2.2.12</ecNumber>
    </recommendedName>
</protein>
<feature type="transmembrane region" description="Helical" evidence="14">
    <location>
        <begin position="323"/>
        <end position="343"/>
    </location>
</feature>